<sequence>MQLTNNVNECRARYFNGIHKVYQSISKRCGKPAMSSVHNHANLTESSSRTMKFEYRLSYSPNICQIMDYCKLFTIWEAHRGRELLEEISERGREALGKLQKRSGEALTLNMIPSQLPKSAVRGGE</sequence>
<comment type="caution">
    <text evidence="1">The sequence shown here is derived from an EMBL/GenBank/DDBJ whole genome shotgun (WGS) entry which is preliminary data.</text>
</comment>
<reference evidence="1 2" key="1">
    <citation type="submission" date="2024-08" db="EMBL/GenBank/DDBJ databases">
        <title>Gnathostoma spinigerum genome.</title>
        <authorList>
            <person name="Gonzalez-Bertolin B."/>
            <person name="Monzon S."/>
            <person name="Zaballos A."/>
            <person name="Jimenez P."/>
            <person name="Dekumyoy P."/>
            <person name="Varona S."/>
            <person name="Cuesta I."/>
            <person name="Sumanam S."/>
            <person name="Adisakwattana P."/>
            <person name="Gasser R.B."/>
            <person name="Hernandez-Gonzalez A."/>
            <person name="Young N.D."/>
            <person name="Perteguer M.J."/>
        </authorList>
    </citation>
    <scope>NUCLEOTIDE SEQUENCE [LARGE SCALE GENOMIC DNA]</scope>
    <source>
        <strain evidence="1">AL3</strain>
        <tissue evidence="1">Liver</tissue>
    </source>
</reference>
<evidence type="ECO:0000313" key="2">
    <source>
        <dbReference type="Proteomes" id="UP001608902"/>
    </source>
</evidence>
<dbReference type="EMBL" id="JBGFUD010004156">
    <property type="protein sequence ID" value="MFH4979407.1"/>
    <property type="molecule type" value="Genomic_DNA"/>
</dbReference>
<name>A0ABD6EJM1_9BILA</name>
<proteinExistence type="predicted"/>
<gene>
    <name evidence="1" type="ORF">AB6A40_006116</name>
</gene>
<keyword evidence="2" id="KW-1185">Reference proteome</keyword>
<accession>A0ABD6EJM1</accession>
<dbReference type="AlphaFoldDB" id="A0ABD6EJM1"/>
<organism evidence="1 2">
    <name type="scientific">Gnathostoma spinigerum</name>
    <dbReference type="NCBI Taxonomy" id="75299"/>
    <lineage>
        <taxon>Eukaryota</taxon>
        <taxon>Metazoa</taxon>
        <taxon>Ecdysozoa</taxon>
        <taxon>Nematoda</taxon>
        <taxon>Chromadorea</taxon>
        <taxon>Rhabditida</taxon>
        <taxon>Spirurina</taxon>
        <taxon>Gnathostomatomorpha</taxon>
        <taxon>Gnathostomatoidea</taxon>
        <taxon>Gnathostomatidae</taxon>
        <taxon>Gnathostoma</taxon>
    </lineage>
</organism>
<evidence type="ECO:0000313" key="1">
    <source>
        <dbReference type="EMBL" id="MFH4979407.1"/>
    </source>
</evidence>
<protein>
    <submittedName>
        <fullName evidence="1">Uncharacterized protein</fullName>
    </submittedName>
</protein>
<dbReference type="Proteomes" id="UP001608902">
    <property type="component" value="Unassembled WGS sequence"/>
</dbReference>